<keyword evidence="5" id="KW-1185">Reference proteome</keyword>
<dbReference type="EMBL" id="CP001472">
    <property type="protein sequence ID" value="ACO32583.1"/>
    <property type="molecule type" value="Genomic_DNA"/>
</dbReference>
<evidence type="ECO:0000313" key="5">
    <source>
        <dbReference type="Proteomes" id="UP000002207"/>
    </source>
</evidence>
<dbReference type="Proteomes" id="UP000002207">
    <property type="component" value="Chromosome"/>
</dbReference>
<name>C1F9M8_ACIC5</name>
<gene>
    <name evidence="4" type="ordered locus">ACP_2187</name>
</gene>
<dbReference type="InterPro" id="IPR051803">
    <property type="entry name" value="TA_system_RelE-like_toxin"/>
</dbReference>
<dbReference type="PANTHER" id="PTHR33755:SF9">
    <property type="entry name" value="TOXIN PARE1"/>
    <property type="match status" value="1"/>
</dbReference>
<dbReference type="OrthoDB" id="516834at2"/>
<dbReference type="Gene3D" id="3.30.2310.20">
    <property type="entry name" value="RelE-like"/>
    <property type="match status" value="1"/>
</dbReference>
<sequence>MADYRLSRLALADLKAIALYTRQTWGLAQAQQYLAELEEMILRLASNSHLGRACDEIRKGYRRIEQRRHVLFYRVRRSSRSAQSETVEIIRILHARMLPGEHLGEE</sequence>
<dbReference type="AlphaFoldDB" id="C1F9M8"/>
<proteinExistence type="inferred from homology"/>
<reference evidence="4 5" key="1">
    <citation type="journal article" date="2009" name="Appl. Environ. Microbiol.">
        <title>Three genomes from the phylum Acidobacteria provide insight into the lifestyles of these microorganisms in soils.</title>
        <authorList>
            <person name="Ward N.L."/>
            <person name="Challacombe J.F."/>
            <person name="Janssen P.H."/>
            <person name="Henrissat B."/>
            <person name="Coutinho P.M."/>
            <person name="Wu M."/>
            <person name="Xie G."/>
            <person name="Haft D.H."/>
            <person name="Sait M."/>
            <person name="Badger J."/>
            <person name="Barabote R.D."/>
            <person name="Bradley B."/>
            <person name="Brettin T.S."/>
            <person name="Brinkac L.M."/>
            <person name="Bruce D."/>
            <person name="Creasy T."/>
            <person name="Daugherty S.C."/>
            <person name="Davidsen T.M."/>
            <person name="DeBoy R.T."/>
            <person name="Detter J.C."/>
            <person name="Dodson R.J."/>
            <person name="Durkin A.S."/>
            <person name="Ganapathy A."/>
            <person name="Gwinn-Giglio M."/>
            <person name="Han C.S."/>
            <person name="Khouri H."/>
            <person name="Kiss H."/>
            <person name="Kothari S.P."/>
            <person name="Madupu R."/>
            <person name="Nelson K.E."/>
            <person name="Nelson W.C."/>
            <person name="Paulsen I."/>
            <person name="Penn K."/>
            <person name="Ren Q."/>
            <person name="Rosovitz M.J."/>
            <person name="Selengut J.D."/>
            <person name="Shrivastava S."/>
            <person name="Sullivan S.A."/>
            <person name="Tapia R."/>
            <person name="Thompson L.S."/>
            <person name="Watkins K.L."/>
            <person name="Yang Q."/>
            <person name="Yu C."/>
            <person name="Zafar N."/>
            <person name="Zhou L."/>
            <person name="Kuske C.R."/>
        </authorList>
    </citation>
    <scope>NUCLEOTIDE SEQUENCE [LARGE SCALE GENOMIC DNA]</scope>
    <source>
        <strain evidence="5">ATCC 51196 / DSM 11244 / BCRC 80197 / JCM 7670 / NBRC 15755 / NCIMB 13165 / 161</strain>
    </source>
</reference>
<evidence type="ECO:0000256" key="2">
    <source>
        <dbReference type="ARBA" id="ARBA00022649"/>
    </source>
</evidence>
<dbReference type="InParanoid" id="C1F9M8"/>
<dbReference type="KEGG" id="aca:ACP_2187"/>
<accession>C1F9M8</accession>
<dbReference type="InterPro" id="IPR007712">
    <property type="entry name" value="RelE/ParE_toxin"/>
</dbReference>
<evidence type="ECO:0000256" key="3">
    <source>
        <dbReference type="PIRNR" id="PIRNR029218"/>
    </source>
</evidence>
<dbReference type="RefSeq" id="WP_015897284.1">
    <property type="nucleotide sequence ID" value="NC_012483.1"/>
</dbReference>
<dbReference type="InterPro" id="IPR028344">
    <property type="entry name" value="ParE1/4"/>
</dbReference>
<comment type="similarity">
    <text evidence="1 3">Belongs to the RelE toxin family.</text>
</comment>
<dbReference type="InterPro" id="IPR035093">
    <property type="entry name" value="RelE/ParE_toxin_dom_sf"/>
</dbReference>
<evidence type="ECO:0000313" key="4">
    <source>
        <dbReference type="EMBL" id="ACO32583.1"/>
    </source>
</evidence>
<dbReference type="PIRSF" id="PIRSF029218">
    <property type="entry name" value="ParE"/>
    <property type="match status" value="1"/>
</dbReference>
<dbReference type="Pfam" id="PF05016">
    <property type="entry name" value="ParE_toxin"/>
    <property type="match status" value="1"/>
</dbReference>
<protein>
    <recommendedName>
        <fullName evidence="3">Toxin</fullName>
    </recommendedName>
</protein>
<organism evidence="4 5">
    <name type="scientific">Acidobacterium capsulatum (strain ATCC 51196 / DSM 11244 / BCRC 80197 / JCM 7670 / NBRC 15755 / NCIMB 13165 / 161)</name>
    <dbReference type="NCBI Taxonomy" id="240015"/>
    <lineage>
        <taxon>Bacteria</taxon>
        <taxon>Pseudomonadati</taxon>
        <taxon>Acidobacteriota</taxon>
        <taxon>Terriglobia</taxon>
        <taxon>Terriglobales</taxon>
        <taxon>Acidobacteriaceae</taxon>
        <taxon>Acidobacterium</taxon>
    </lineage>
</organism>
<dbReference type="HOGENOM" id="CLU_147162_3_0_0"/>
<evidence type="ECO:0000256" key="1">
    <source>
        <dbReference type="ARBA" id="ARBA00006226"/>
    </source>
</evidence>
<dbReference type="PANTHER" id="PTHR33755">
    <property type="entry name" value="TOXIN PARE1-RELATED"/>
    <property type="match status" value="1"/>
</dbReference>
<dbReference type="eggNOG" id="COG3668">
    <property type="taxonomic scope" value="Bacteria"/>
</dbReference>
<dbReference type="STRING" id="240015.ACP_2187"/>
<keyword evidence="2" id="KW-1277">Toxin-antitoxin system</keyword>